<organism evidence="1 2">
    <name type="scientific">Oxalobacter formigenes OXCC13</name>
    <dbReference type="NCBI Taxonomy" id="556269"/>
    <lineage>
        <taxon>Bacteria</taxon>
        <taxon>Pseudomonadati</taxon>
        <taxon>Pseudomonadota</taxon>
        <taxon>Betaproteobacteria</taxon>
        <taxon>Burkholderiales</taxon>
        <taxon>Oxalobacteraceae</taxon>
        <taxon>Oxalobacter</taxon>
    </lineage>
</organism>
<dbReference type="InterPro" id="IPR021508">
    <property type="entry name" value="Gp17-like"/>
</dbReference>
<dbReference type="Proteomes" id="UP000005089">
    <property type="component" value="Unassembled WGS sequence"/>
</dbReference>
<dbReference type="AlphaFoldDB" id="C3X7X3"/>
<accession>C3X7X3</accession>
<gene>
    <name evidence="1" type="ORF">OFBG_00327</name>
</gene>
<reference evidence="1 2" key="1">
    <citation type="submission" date="2009-02" db="EMBL/GenBank/DDBJ databases">
        <title>The Genome Sequence of Oxalobacter formigenes OXCC13.</title>
        <authorList>
            <consortium name="The Broad Institute Genome Sequencing Platform"/>
            <person name="Ward D."/>
            <person name="Young S.K."/>
            <person name="Kodira C.D."/>
            <person name="Zeng Q."/>
            <person name="Koehrsen M."/>
            <person name="Alvarado L."/>
            <person name="Berlin A."/>
            <person name="Borenstein D."/>
            <person name="Chen Z."/>
            <person name="Engels R."/>
            <person name="Freedman E."/>
            <person name="Gellesch M."/>
            <person name="Goldberg J."/>
            <person name="Griggs A."/>
            <person name="Gujja S."/>
            <person name="Heiman D."/>
            <person name="Hepburn T."/>
            <person name="Howarth C."/>
            <person name="Jen D."/>
            <person name="Larson L."/>
            <person name="Lewis B."/>
            <person name="Mehta T."/>
            <person name="Park D."/>
            <person name="Pearson M."/>
            <person name="Roberts A."/>
            <person name="Saif S."/>
            <person name="Shea T."/>
            <person name="Shenoy N."/>
            <person name="Sisk P."/>
            <person name="Stolte C."/>
            <person name="Sykes S."/>
            <person name="Walk T."/>
            <person name="White J."/>
            <person name="Yandava C."/>
            <person name="Allison M.J."/>
            <person name="Lander E."/>
            <person name="Nusbaum C."/>
            <person name="Galagan J."/>
            <person name="Birren B."/>
        </authorList>
    </citation>
    <scope>NUCLEOTIDE SEQUENCE [LARGE SCALE GENOMIC DNA]</scope>
    <source>
        <strain evidence="1 2">OXCC13</strain>
    </source>
</reference>
<dbReference type="STRING" id="847.BRW83_1935"/>
<dbReference type="Pfam" id="PF11367">
    <property type="entry name" value="Tail_completion_gp17"/>
    <property type="match status" value="1"/>
</dbReference>
<dbReference type="RefSeq" id="WP_005879676.1">
    <property type="nucleotide sequence ID" value="NZ_CP019430.1"/>
</dbReference>
<evidence type="ECO:0008006" key="3">
    <source>
        <dbReference type="Google" id="ProtNLM"/>
    </source>
</evidence>
<evidence type="ECO:0000313" key="2">
    <source>
        <dbReference type="Proteomes" id="UP000005089"/>
    </source>
</evidence>
<dbReference type="OrthoDB" id="8612771at2"/>
<keyword evidence="2" id="KW-1185">Reference proteome</keyword>
<dbReference type="GeneID" id="77135767"/>
<dbReference type="HOGENOM" id="CLU_2106536_0_0_4"/>
<sequence>MTIEMKIVSVIRAALDGIDIYDSVGVGEGVPYIVYTQISGARDTCLMGDQGVSKKRFQIDVYARTPKERNELQKTVRNALFESDMTVIFLSDGTAYEPETKLYRHRQDFSIWSNE</sequence>
<proteinExistence type="predicted"/>
<evidence type="ECO:0000313" key="1">
    <source>
        <dbReference type="EMBL" id="EEO29299.1"/>
    </source>
</evidence>
<name>C3X7X3_OXAFO</name>
<protein>
    <recommendedName>
        <fullName evidence="3">DUF3168 domain-containing protein</fullName>
    </recommendedName>
</protein>
<dbReference type="EMBL" id="GG658170">
    <property type="protein sequence ID" value="EEO29299.1"/>
    <property type="molecule type" value="Genomic_DNA"/>
</dbReference>